<keyword evidence="3" id="KW-1185">Reference proteome</keyword>
<evidence type="ECO:0000256" key="1">
    <source>
        <dbReference type="SAM" id="MobiDB-lite"/>
    </source>
</evidence>
<gene>
    <name evidence="2" type="ORF">BD410DRAFT_847053</name>
</gene>
<sequence length="471" mass="50528">MPAIRVTSSLPLHVWTSLMHEMLDEIAATFGVSFNVSTDTECSFDVEDSFSEPFGRYPVRDPDSSFVSSGGRADDVARLDGETICKLTRTSRNQQRFNVEEAAAVEGGVACGVSRDTRLDGAMSKKLVLVSKSSYCTALSDDCSRISDLPSSGRHTTSVEVLDEEDFGSVELVASVDAPDEVMAIGCDASASPSLGFGLDRDELAKPSEPERVETGGRAAFADVAPVVDQPATSLPIHWFIMVGSSVTNSNIKTVPVSADGVCTLPIHDQTPVRLITGLVVSGTPSSSSPDSAIEEVSAPIPSYSEGEFRLLDRASTISVKSDEPFENKAMSKASSYAQFNDGVGSDAPVLPELPDFELNIWEDIRSEMDSSEDSVNSTCENDDAEIESQEWPEALTIHLFAVSVGETNKASGSPRRFGSAGRSREFGSHAETTSSSNDESSEAKRKAKKKERKAAKRMRQAMKGIDLKPP</sequence>
<accession>A0A4Y7PG54</accession>
<dbReference type="EMBL" id="ML170706">
    <property type="protein sequence ID" value="TDL13340.1"/>
    <property type="molecule type" value="Genomic_DNA"/>
</dbReference>
<name>A0A4Y7PG54_9AGAM</name>
<dbReference type="Proteomes" id="UP000294933">
    <property type="component" value="Unassembled WGS sequence"/>
</dbReference>
<feature type="non-terminal residue" evidence="2">
    <location>
        <position position="471"/>
    </location>
</feature>
<feature type="region of interest" description="Disordered" evidence="1">
    <location>
        <begin position="409"/>
        <end position="471"/>
    </location>
</feature>
<proteinExistence type="predicted"/>
<evidence type="ECO:0000313" key="3">
    <source>
        <dbReference type="Proteomes" id="UP000294933"/>
    </source>
</evidence>
<feature type="compositionally biased region" description="Basic residues" evidence="1">
    <location>
        <begin position="446"/>
        <end position="461"/>
    </location>
</feature>
<evidence type="ECO:0000313" key="2">
    <source>
        <dbReference type="EMBL" id="TDL13340.1"/>
    </source>
</evidence>
<organism evidence="2 3">
    <name type="scientific">Rickenella mellea</name>
    <dbReference type="NCBI Taxonomy" id="50990"/>
    <lineage>
        <taxon>Eukaryota</taxon>
        <taxon>Fungi</taxon>
        <taxon>Dikarya</taxon>
        <taxon>Basidiomycota</taxon>
        <taxon>Agaricomycotina</taxon>
        <taxon>Agaricomycetes</taxon>
        <taxon>Hymenochaetales</taxon>
        <taxon>Rickenellaceae</taxon>
        <taxon>Rickenella</taxon>
    </lineage>
</organism>
<dbReference type="VEuPathDB" id="FungiDB:BD410DRAFT_847053"/>
<protein>
    <submittedName>
        <fullName evidence="2">Uncharacterized protein</fullName>
    </submittedName>
</protein>
<reference evidence="2 3" key="1">
    <citation type="submission" date="2018-06" db="EMBL/GenBank/DDBJ databases">
        <title>A transcriptomic atlas of mushroom development highlights an independent origin of complex multicellularity.</title>
        <authorList>
            <consortium name="DOE Joint Genome Institute"/>
            <person name="Krizsan K."/>
            <person name="Almasi E."/>
            <person name="Merenyi Z."/>
            <person name="Sahu N."/>
            <person name="Viragh M."/>
            <person name="Koszo T."/>
            <person name="Mondo S."/>
            <person name="Kiss B."/>
            <person name="Balint B."/>
            <person name="Kues U."/>
            <person name="Barry K."/>
            <person name="Hegedus J.C."/>
            <person name="Henrissat B."/>
            <person name="Johnson J."/>
            <person name="Lipzen A."/>
            <person name="Ohm R."/>
            <person name="Nagy I."/>
            <person name="Pangilinan J."/>
            <person name="Yan J."/>
            <person name="Xiong Y."/>
            <person name="Grigoriev I.V."/>
            <person name="Hibbett D.S."/>
            <person name="Nagy L.G."/>
        </authorList>
    </citation>
    <scope>NUCLEOTIDE SEQUENCE [LARGE SCALE GENOMIC DNA]</scope>
    <source>
        <strain evidence="2 3">SZMC22713</strain>
    </source>
</reference>
<dbReference type="AlphaFoldDB" id="A0A4Y7PG54"/>
<feature type="region of interest" description="Disordered" evidence="1">
    <location>
        <begin position="368"/>
        <end position="387"/>
    </location>
</feature>